<dbReference type="PANTHER" id="PTHR33392:SF6">
    <property type="entry name" value="POLYISOPRENYL-TEICHOIC ACID--PEPTIDOGLYCAN TEICHOIC ACID TRANSFERASE TAGU"/>
    <property type="match status" value="1"/>
</dbReference>
<dbReference type="InterPro" id="IPR050922">
    <property type="entry name" value="LytR/CpsA/Psr_CW_biosynth"/>
</dbReference>
<dbReference type="Pfam" id="PF03816">
    <property type="entry name" value="LytR_cpsA_psr"/>
    <property type="match status" value="1"/>
</dbReference>
<comment type="similarity">
    <text evidence="1">Belongs to the LytR/CpsA/Psr (LCP) family.</text>
</comment>
<evidence type="ECO:0000313" key="4">
    <source>
        <dbReference type="Proteomes" id="UP000185628"/>
    </source>
</evidence>
<comment type="caution">
    <text evidence="3">The sequence shown here is derived from an EMBL/GenBank/DDBJ whole genome shotgun (WGS) entry which is preliminary data.</text>
</comment>
<dbReference type="EMBL" id="MQVR01000161">
    <property type="protein sequence ID" value="OKL51349.1"/>
    <property type="molecule type" value="Genomic_DNA"/>
</dbReference>
<reference evidence="4" key="1">
    <citation type="submission" date="2016-12" db="EMBL/GenBank/DDBJ databases">
        <authorList>
            <person name="Meng X."/>
        </authorList>
    </citation>
    <scope>NUCLEOTIDE SEQUENCE [LARGE SCALE GENOMIC DNA]</scope>
    <source>
        <strain evidence="4">DSM 19116</strain>
    </source>
</reference>
<dbReference type="Proteomes" id="UP000185628">
    <property type="component" value="Unassembled WGS sequence"/>
</dbReference>
<evidence type="ECO:0000256" key="1">
    <source>
        <dbReference type="ARBA" id="ARBA00006068"/>
    </source>
</evidence>
<evidence type="ECO:0000259" key="2">
    <source>
        <dbReference type="Pfam" id="PF03816"/>
    </source>
</evidence>
<feature type="domain" description="Cell envelope-related transcriptional attenuator" evidence="2">
    <location>
        <begin position="77"/>
        <end position="207"/>
    </location>
</feature>
<gene>
    <name evidence="3" type="ORF">BSZ39_12800</name>
</gene>
<dbReference type="STRING" id="208480.SAMN02910418_02326"/>
<dbReference type="NCBIfam" id="TIGR00350">
    <property type="entry name" value="lytR_cpsA_psr"/>
    <property type="match status" value="1"/>
</dbReference>
<dbReference type="AlphaFoldDB" id="A0A1Q5PV67"/>
<sequence length="316" mass="34702">MLAVVLIIGGVSVGGFYLLRHRFDSQIERFDAFEGVKDRPTPAENADAKQPLNFLILGSDSRISKGDLNKIEYGQQRSDALMVAQLSADRTAVTVMSIPRDSWVDIPGHGKAKINAGLSFGGIPLAVQTVENLTKIHIDHVMLVDFESFKQLTDELGGVTIQTREGAQHMSGDEALVFAQTRKTLPQGDFDRMRRQQAWMRAIAQTIFNQDILTSPTKMYTLLDILTKTTLMDETLTMAKLQSMALESTSLRPGSVRFITAPYAGTGRSPDGKQSIVNLDMARSEPVFDAFANGRAAEFLADNPKAAPSLDDRPLD</sequence>
<dbReference type="PANTHER" id="PTHR33392">
    <property type="entry name" value="POLYISOPRENYL-TEICHOIC ACID--PEPTIDOGLYCAN TEICHOIC ACID TRANSFERASE TAGU"/>
    <property type="match status" value="1"/>
</dbReference>
<protein>
    <recommendedName>
        <fullName evidence="2">Cell envelope-related transcriptional attenuator domain-containing protein</fullName>
    </recommendedName>
</protein>
<dbReference type="Gene3D" id="3.40.630.190">
    <property type="entry name" value="LCP protein"/>
    <property type="match status" value="1"/>
</dbReference>
<evidence type="ECO:0000313" key="3">
    <source>
        <dbReference type="EMBL" id="OKL51349.1"/>
    </source>
</evidence>
<keyword evidence="4" id="KW-1185">Reference proteome</keyword>
<organism evidence="3 4">
    <name type="scientific">Bowdeniella nasicola</name>
    <dbReference type="NCBI Taxonomy" id="208480"/>
    <lineage>
        <taxon>Bacteria</taxon>
        <taxon>Bacillati</taxon>
        <taxon>Actinomycetota</taxon>
        <taxon>Actinomycetes</taxon>
        <taxon>Actinomycetales</taxon>
        <taxon>Actinomycetaceae</taxon>
        <taxon>Bowdeniella</taxon>
    </lineage>
</organism>
<dbReference type="InterPro" id="IPR004474">
    <property type="entry name" value="LytR_CpsA_psr"/>
</dbReference>
<proteinExistence type="inferred from homology"/>
<accession>A0A1Q5PV67</accession>
<name>A0A1Q5PV67_9ACTO</name>